<accession>A0A2N4UQV4</accession>
<sequence length="300" mass="31454">MTINNKSVTVIGLGGMGSTLASALLKAGHKVTVWNRSAEKSQVLVAEGAILAESPAAAVFASSLTIIAVVDYPAAHAVLEQEEVAKALKGRTLAMMSTGTGEQAKDLAEWVQNQGAEYIDGGLLSYPRAIGKPSTGMLYSGSKLAFEQHAQTLSAMAGAQQFISDDVTASNTIGLGLWSFYFGSLAAFFEGAAWADRIGNMNMLDFLPSAKAMMATLVDGMEDAATRISSEDYSGDQASVDLHLHGMELLSGAYSAVGLPAKVSNAFVDYLHMARNAGDGSKDVVTTFNALRQSQGKLDL</sequence>
<dbReference type="EMBL" id="NPIB01000016">
    <property type="protein sequence ID" value="PLC57383.1"/>
    <property type="molecule type" value="Genomic_DNA"/>
</dbReference>
<dbReference type="GO" id="GO:0050661">
    <property type="term" value="F:NADP binding"/>
    <property type="evidence" value="ECO:0007669"/>
    <property type="project" value="InterPro"/>
</dbReference>
<evidence type="ECO:0000259" key="3">
    <source>
        <dbReference type="Pfam" id="PF21761"/>
    </source>
</evidence>
<dbReference type="PIRSF" id="PIRSF000103">
    <property type="entry name" value="HIBADH"/>
    <property type="match status" value="1"/>
</dbReference>
<dbReference type="InterPro" id="IPR048666">
    <property type="entry name" value="RedAm-like_C"/>
</dbReference>
<dbReference type="SUPFAM" id="SSF51735">
    <property type="entry name" value="NAD(P)-binding Rossmann-fold domains"/>
    <property type="match status" value="1"/>
</dbReference>
<keyword evidence="1" id="KW-0560">Oxidoreductase</keyword>
<feature type="domain" description="NADPH-dependent reductive aminase-like C-terminal" evidence="3">
    <location>
        <begin position="177"/>
        <end position="292"/>
    </location>
</feature>
<evidence type="ECO:0000259" key="2">
    <source>
        <dbReference type="Pfam" id="PF03446"/>
    </source>
</evidence>
<dbReference type="InterPro" id="IPR006115">
    <property type="entry name" value="6PGDH_NADP-bd"/>
</dbReference>
<dbReference type="InterPro" id="IPR015815">
    <property type="entry name" value="HIBADH-related"/>
</dbReference>
<dbReference type="PANTHER" id="PTHR43580:SF2">
    <property type="entry name" value="CYTOKINE-LIKE NUCLEAR FACTOR N-PAC"/>
    <property type="match status" value="1"/>
</dbReference>
<organism evidence="4 5">
    <name type="scientific">Photobacterium carnosum</name>
    <dbReference type="NCBI Taxonomy" id="2023717"/>
    <lineage>
        <taxon>Bacteria</taxon>
        <taxon>Pseudomonadati</taxon>
        <taxon>Pseudomonadota</taxon>
        <taxon>Gammaproteobacteria</taxon>
        <taxon>Vibrionales</taxon>
        <taxon>Vibrionaceae</taxon>
        <taxon>Photobacterium</taxon>
    </lineage>
</organism>
<proteinExistence type="predicted"/>
<dbReference type="Gene3D" id="3.40.50.720">
    <property type="entry name" value="NAD(P)-binding Rossmann-like Domain"/>
    <property type="match status" value="1"/>
</dbReference>
<dbReference type="GO" id="GO:0016491">
    <property type="term" value="F:oxidoreductase activity"/>
    <property type="evidence" value="ECO:0007669"/>
    <property type="project" value="UniProtKB-KW"/>
</dbReference>
<name>A0A2N4UQV4_9GAMM</name>
<dbReference type="Pfam" id="PF21761">
    <property type="entry name" value="RedAm-like_C"/>
    <property type="match status" value="1"/>
</dbReference>
<dbReference type="InterPro" id="IPR013328">
    <property type="entry name" value="6PGD_dom2"/>
</dbReference>
<dbReference type="RefSeq" id="WP_101769282.1">
    <property type="nucleotide sequence ID" value="NZ_BPPU01000001.1"/>
</dbReference>
<evidence type="ECO:0000256" key="1">
    <source>
        <dbReference type="ARBA" id="ARBA00023002"/>
    </source>
</evidence>
<dbReference type="AlphaFoldDB" id="A0A2N4UQV4"/>
<dbReference type="PANTHER" id="PTHR43580">
    <property type="entry name" value="OXIDOREDUCTASE GLYR1-RELATED"/>
    <property type="match status" value="1"/>
</dbReference>
<dbReference type="Pfam" id="PF03446">
    <property type="entry name" value="NAD_binding_2"/>
    <property type="match status" value="1"/>
</dbReference>
<protein>
    <submittedName>
        <fullName evidence="4">Uncharacterized protein</fullName>
    </submittedName>
</protein>
<reference evidence="4 5" key="1">
    <citation type="journal article" date="2018" name="Syst. Appl. Microbiol.">
        <title>Photobacterium carnosum sp. nov., isolated from spoiled modified atmosphere packaged poultry meat.</title>
        <authorList>
            <person name="Hilgarth M."/>
            <person name="Fuertes S."/>
            <person name="Ehrmann M."/>
            <person name="Vogel R.F."/>
        </authorList>
    </citation>
    <scope>NUCLEOTIDE SEQUENCE [LARGE SCALE GENOMIC DNA]</scope>
    <source>
        <strain evidence="4 5">TMW 2.2021</strain>
    </source>
</reference>
<dbReference type="Proteomes" id="UP000234420">
    <property type="component" value="Unassembled WGS sequence"/>
</dbReference>
<gene>
    <name evidence="4" type="ORF">CIK00_13020</name>
</gene>
<dbReference type="InterPro" id="IPR051265">
    <property type="entry name" value="HIBADH-related_NP60_sf"/>
</dbReference>
<evidence type="ECO:0000313" key="5">
    <source>
        <dbReference type="Proteomes" id="UP000234420"/>
    </source>
</evidence>
<comment type="caution">
    <text evidence="4">The sequence shown here is derived from an EMBL/GenBank/DDBJ whole genome shotgun (WGS) entry which is preliminary data.</text>
</comment>
<feature type="domain" description="6-phosphogluconate dehydrogenase NADP-binding" evidence="2">
    <location>
        <begin position="8"/>
        <end position="158"/>
    </location>
</feature>
<keyword evidence="5" id="KW-1185">Reference proteome</keyword>
<dbReference type="InterPro" id="IPR036291">
    <property type="entry name" value="NAD(P)-bd_dom_sf"/>
</dbReference>
<dbReference type="Gene3D" id="1.10.1040.10">
    <property type="entry name" value="N-(1-d-carboxylethyl)-l-norvaline Dehydrogenase, domain 2"/>
    <property type="match status" value="1"/>
</dbReference>
<evidence type="ECO:0000313" key="4">
    <source>
        <dbReference type="EMBL" id="PLC57383.1"/>
    </source>
</evidence>